<evidence type="ECO:0000256" key="1">
    <source>
        <dbReference type="ARBA" id="ARBA00022801"/>
    </source>
</evidence>
<dbReference type="PANTHER" id="PTHR43540">
    <property type="entry name" value="PEROXYUREIDOACRYLATE/UREIDOACRYLATE AMIDOHYDROLASE-RELATED"/>
    <property type="match status" value="1"/>
</dbReference>
<dbReference type="Gene3D" id="3.40.50.850">
    <property type="entry name" value="Isochorismatase-like"/>
    <property type="match status" value="1"/>
</dbReference>
<dbReference type="InterPro" id="IPR000868">
    <property type="entry name" value="Isochorismatase-like_dom"/>
</dbReference>
<reference evidence="3 4" key="1">
    <citation type="submission" date="2018-09" db="EMBL/GenBank/DDBJ databases">
        <title>Rhizobium sp. MAE2-X.</title>
        <authorList>
            <person name="Lee Y."/>
            <person name="Jeon C.O."/>
        </authorList>
    </citation>
    <scope>NUCLEOTIDE SEQUENCE [LARGE SCALE GENOMIC DNA]</scope>
    <source>
        <strain evidence="3 4">MAE2-X</strain>
        <plasmid evidence="3 4">p1</plasmid>
    </source>
</reference>
<accession>A0ABX7F388</accession>
<gene>
    <name evidence="3" type="ORF">D4A92_23635</name>
</gene>
<protein>
    <submittedName>
        <fullName evidence="3">Cysteine hydrolase</fullName>
    </submittedName>
</protein>
<evidence type="ECO:0000313" key="4">
    <source>
        <dbReference type="Proteomes" id="UP000596351"/>
    </source>
</evidence>
<dbReference type="GO" id="GO:0016787">
    <property type="term" value="F:hydrolase activity"/>
    <property type="evidence" value="ECO:0007669"/>
    <property type="project" value="UniProtKB-KW"/>
</dbReference>
<keyword evidence="1 3" id="KW-0378">Hydrolase</keyword>
<evidence type="ECO:0000259" key="2">
    <source>
        <dbReference type="Pfam" id="PF00857"/>
    </source>
</evidence>
<dbReference type="EMBL" id="CP032406">
    <property type="protein sequence ID" value="QRF54578.1"/>
    <property type="molecule type" value="Genomic_DNA"/>
</dbReference>
<dbReference type="Pfam" id="PF00857">
    <property type="entry name" value="Isochorismatase"/>
    <property type="match status" value="1"/>
</dbReference>
<dbReference type="PANTHER" id="PTHR43540:SF6">
    <property type="entry name" value="ISOCHORISMATASE-LIKE DOMAIN-CONTAINING PROTEIN"/>
    <property type="match status" value="1"/>
</dbReference>
<dbReference type="Proteomes" id="UP000596351">
    <property type="component" value="Plasmid p1"/>
</dbReference>
<dbReference type="CDD" id="cd00431">
    <property type="entry name" value="cysteine_hydrolases"/>
    <property type="match status" value="1"/>
</dbReference>
<keyword evidence="4" id="KW-1185">Reference proteome</keyword>
<name>A0ABX7F388_9HYPH</name>
<keyword evidence="3" id="KW-0614">Plasmid</keyword>
<dbReference type="InterPro" id="IPR050272">
    <property type="entry name" value="Isochorismatase-like_hydrls"/>
</dbReference>
<organism evidence="3 4">
    <name type="scientific">Rhizobium rosettiformans</name>
    <dbReference type="NCBI Taxonomy" id="1368430"/>
    <lineage>
        <taxon>Bacteria</taxon>
        <taxon>Pseudomonadati</taxon>
        <taxon>Pseudomonadota</taxon>
        <taxon>Alphaproteobacteria</taxon>
        <taxon>Hyphomicrobiales</taxon>
        <taxon>Rhizobiaceae</taxon>
        <taxon>Rhizobium/Agrobacterium group</taxon>
        <taxon>Rhizobium</taxon>
    </lineage>
</organism>
<feature type="domain" description="Isochorismatase-like" evidence="2">
    <location>
        <begin position="12"/>
        <end position="182"/>
    </location>
</feature>
<sequence>MELTLEKTSWIHLCIDMQRMFAEKTPWQVPWMAKVSPQIHEIVGRHASRTIFTRFVPPRRAREMPGMWRHYYEKWEMMTLDQRGPDMVDLVPTLRAMVSPARIFDKMTYSPWINGELHRALTKEGVDTIVMSGGETDVCVLAAVLGAIDHGYRVVLLKDAVCSGTDGTHDASLEVLHDRFSVQVEFMQTEQFLSKAG</sequence>
<proteinExistence type="predicted"/>
<dbReference type="InterPro" id="IPR036380">
    <property type="entry name" value="Isochorismatase-like_sf"/>
</dbReference>
<dbReference type="SUPFAM" id="SSF52499">
    <property type="entry name" value="Isochorismatase-like hydrolases"/>
    <property type="match status" value="1"/>
</dbReference>
<geneLocation type="plasmid" evidence="3 4">
    <name>p1</name>
</geneLocation>
<evidence type="ECO:0000313" key="3">
    <source>
        <dbReference type="EMBL" id="QRF54578.1"/>
    </source>
</evidence>